<dbReference type="AlphaFoldDB" id="A0AAD0VPC3"/>
<reference evidence="1 2" key="1">
    <citation type="submission" date="2018-08" db="EMBL/GenBank/DDBJ databases">
        <title>Genome sequencing of Cutibacterium acnes KCOM 1315.</title>
        <authorList>
            <person name="Kook J.-K."/>
            <person name="Park S.-N."/>
            <person name="Lim Y.K."/>
        </authorList>
    </citation>
    <scope>NUCLEOTIDE SEQUENCE [LARGE SCALE GENOMIC DNA]</scope>
    <source>
        <strain evidence="1 2">KCOM 1315</strain>
    </source>
</reference>
<gene>
    <name evidence="1" type="ORF">DXN06_03700</name>
</gene>
<name>A0AAD0VPC3_CUTAC</name>
<evidence type="ECO:0000313" key="2">
    <source>
        <dbReference type="Proteomes" id="UP000256621"/>
    </source>
</evidence>
<sequence length="92" mass="9865">MKITAIAAMMRAMTTTSATIRHFGPPGCALSPAWVVELFDGVDPVEGSWRRGDRSVITVMSSRACEGSDSGWISRMRTGSEGTDPDVGYLLV</sequence>
<organism evidence="1 2">
    <name type="scientific">Cutibacterium acnes</name>
    <name type="common">Propionibacterium acnes</name>
    <dbReference type="NCBI Taxonomy" id="1747"/>
    <lineage>
        <taxon>Bacteria</taxon>
        <taxon>Bacillati</taxon>
        <taxon>Actinomycetota</taxon>
        <taxon>Actinomycetes</taxon>
        <taxon>Propionibacteriales</taxon>
        <taxon>Propionibacteriaceae</taxon>
        <taxon>Cutibacterium</taxon>
    </lineage>
</organism>
<protein>
    <submittedName>
        <fullName evidence="1">Uncharacterized protein</fullName>
    </submittedName>
</protein>
<dbReference type="Proteomes" id="UP000256621">
    <property type="component" value="Chromosome"/>
</dbReference>
<evidence type="ECO:0000313" key="1">
    <source>
        <dbReference type="EMBL" id="AXM06350.1"/>
    </source>
</evidence>
<accession>A0AAD0VPC3</accession>
<dbReference type="EMBL" id="CP031442">
    <property type="protein sequence ID" value="AXM06350.1"/>
    <property type="molecule type" value="Genomic_DNA"/>
</dbReference>
<proteinExistence type="predicted"/>